<dbReference type="RefSeq" id="WP_067562154.1">
    <property type="nucleotide sequence ID" value="NZ_LSUQ01000008.1"/>
</dbReference>
<dbReference type="PANTHER" id="PTHR47053:SF1">
    <property type="entry name" value="MUREIN DD-ENDOPEPTIDASE MEPH-RELATED"/>
    <property type="match status" value="1"/>
</dbReference>
<comment type="caution">
    <text evidence="10">The sequence shown here is derived from an EMBL/GenBank/DDBJ whole genome shotgun (WGS) entry which is preliminary data.</text>
</comment>
<evidence type="ECO:0000313" key="10">
    <source>
        <dbReference type="EMBL" id="OAG94604.1"/>
    </source>
</evidence>
<dbReference type="Gene3D" id="3.10.350.10">
    <property type="entry name" value="LysM domain"/>
    <property type="match status" value="1"/>
</dbReference>
<reference evidence="10 11" key="1">
    <citation type="submission" date="2016-02" db="EMBL/GenBank/DDBJ databases">
        <title>Draft genome sequence of Acidibacillus ferrooxidans SLC66.</title>
        <authorList>
            <person name="Oliveira G."/>
            <person name="Nancucheo I."/>
            <person name="Dall'Agnol H."/>
            <person name="Johnson B."/>
            <person name="Oliveira R."/>
            <person name="Nunes G.L."/>
            <person name="Tzotzos G."/>
            <person name="Orellana S.C."/>
            <person name="Salim A.C."/>
            <person name="Araujo F.M."/>
        </authorList>
    </citation>
    <scope>NUCLEOTIDE SEQUENCE [LARGE SCALE GENOMIC DNA]</scope>
    <source>
        <strain evidence="10 11">SLC66</strain>
    </source>
</reference>
<dbReference type="InterPro" id="IPR051202">
    <property type="entry name" value="Peptidase_C40"/>
</dbReference>
<dbReference type="PROSITE" id="PS51935">
    <property type="entry name" value="NLPC_P60"/>
    <property type="match status" value="1"/>
</dbReference>
<keyword evidence="2" id="KW-0645">Protease</keyword>
<comment type="similarity">
    <text evidence="1">Belongs to the peptidase C40 family.</text>
</comment>
<dbReference type="InterPro" id="IPR018392">
    <property type="entry name" value="LysM"/>
</dbReference>
<feature type="domain" description="LysM" evidence="8">
    <location>
        <begin position="45"/>
        <end position="89"/>
    </location>
</feature>
<dbReference type="CDD" id="cd00118">
    <property type="entry name" value="LysM"/>
    <property type="match status" value="1"/>
</dbReference>
<gene>
    <name evidence="10" type="ORF">AYW79_04415</name>
</gene>
<dbReference type="SUPFAM" id="SSF54106">
    <property type="entry name" value="LysM domain"/>
    <property type="match status" value="1"/>
</dbReference>
<dbReference type="SMART" id="SM00257">
    <property type="entry name" value="LysM"/>
    <property type="match status" value="1"/>
</dbReference>
<dbReference type="Gene3D" id="3.90.1720.10">
    <property type="entry name" value="endopeptidase domain like (from Nostoc punctiforme)"/>
    <property type="match status" value="1"/>
</dbReference>
<dbReference type="InterPro" id="IPR036779">
    <property type="entry name" value="LysM_dom_sf"/>
</dbReference>
<keyword evidence="6" id="KW-0788">Thiol protease</keyword>
<protein>
    <recommendedName>
        <fullName evidence="12">LysM domain-containing protein</fullName>
    </recommendedName>
</protein>
<dbReference type="GO" id="GO:0006508">
    <property type="term" value="P:proteolysis"/>
    <property type="evidence" value="ECO:0007669"/>
    <property type="project" value="UniProtKB-KW"/>
</dbReference>
<dbReference type="Proteomes" id="UP000077421">
    <property type="component" value="Unassembled WGS sequence"/>
</dbReference>
<organism evidence="10 11">
    <name type="scientific">Ferroacidibacillus organovorans</name>
    <dbReference type="NCBI Taxonomy" id="1765683"/>
    <lineage>
        <taxon>Bacteria</taxon>
        <taxon>Bacillati</taxon>
        <taxon>Bacillota</taxon>
        <taxon>Bacilli</taxon>
        <taxon>Bacillales</taxon>
        <taxon>Alicyclobacillaceae</taxon>
        <taxon>Ferroacidibacillus</taxon>
    </lineage>
</organism>
<dbReference type="InterPro" id="IPR000064">
    <property type="entry name" value="NLP_P60_dom"/>
</dbReference>
<evidence type="ECO:0000256" key="4">
    <source>
        <dbReference type="ARBA" id="ARBA00022737"/>
    </source>
</evidence>
<keyword evidence="3 7" id="KW-0732">Signal</keyword>
<name>A0A853KE20_9BACL</name>
<evidence type="ECO:0000259" key="8">
    <source>
        <dbReference type="PROSITE" id="PS51782"/>
    </source>
</evidence>
<dbReference type="AlphaFoldDB" id="A0A853KE20"/>
<evidence type="ECO:0000256" key="7">
    <source>
        <dbReference type="SAM" id="SignalP"/>
    </source>
</evidence>
<feature type="signal peptide" evidence="7">
    <location>
        <begin position="1"/>
        <end position="22"/>
    </location>
</feature>
<evidence type="ECO:0008006" key="12">
    <source>
        <dbReference type="Google" id="ProtNLM"/>
    </source>
</evidence>
<dbReference type="PROSITE" id="PS51782">
    <property type="entry name" value="LYSM"/>
    <property type="match status" value="1"/>
</dbReference>
<sequence length="242" mass="26302">MRKAVVSAVVAAMFTVSLPSMAFAHTKQSNQTTYAAAVNNRSTPQYVTVQRGNTLYGLAREHHTTVRNLTQWNRIRSTQILHIGQRLIVGWNTSAKSRTNSSTTLSSRSESINSNLSSAVLGETIARYATQFQGVPYSWGGESPSGFDCSGLVQFTFGHSGVQLERTSYSQFQQGQSVSLNDLSPGDLVFYDTNGPGASHVGIYVGNGQFIHSGGSHVQIASMNNSYWRAHYIGAKRVTNSV</sequence>
<keyword evidence="5" id="KW-0378">Hydrolase</keyword>
<dbReference type="InterPro" id="IPR038765">
    <property type="entry name" value="Papain-like_cys_pep_sf"/>
</dbReference>
<feature type="domain" description="NlpC/P60" evidence="9">
    <location>
        <begin position="118"/>
        <end position="239"/>
    </location>
</feature>
<dbReference type="PANTHER" id="PTHR47053">
    <property type="entry name" value="MUREIN DD-ENDOPEPTIDASE MEPH-RELATED"/>
    <property type="match status" value="1"/>
</dbReference>
<dbReference type="GO" id="GO:0008234">
    <property type="term" value="F:cysteine-type peptidase activity"/>
    <property type="evidence" value="ECO:0007669"/>
    <property type="project" value="UniProtKB-KW"/>
</dbReference>
<evidence type="ECO:0000256" key="3">
    <source>
        <dbReference type="ARBA" id="ARBA00022729"/>
    </source>
</evidence>
<evidence type="ECO:0000256" key="6">
    <source>
        <dbReference type="ARBA" id="ARBA00022807"/>
    </source>
</evidence>
<evidence type="ECO:0000256" key="2">
    <source>
        <dbReference type="ARBA" id="ARBA00022670"/>
    </source>
</evidence>
<proteinExistence type="inferred from homology"/>
<evidence type="ECO:0000256" key="1">
    <source>
        <dbReference type="ARBA" id="ARBA00007074"/>
    </source>
</evidence>
<dbReference type="Pfam" id="PF01476">
    <property type="entry name" value="LysM"/>
    <property type="match status" value="1"/>
</dbReference>
<dbReference type="EMBL" id="LSUQ01000008">
    <property type="protein sequence ID" value="OAG94604.1"/>
    <property type="molecule type" value="Genomic_DNA"/>
</dbReference>
<evidence type="ECO:0000256" key="5">
    <source>
        <dbReference type="ARBA" id="ARBA00022801"/>
    </source>
</evidence>
<dbReference type="SUPFAM" id="SSF54001">
    <property type="entry name" value="Cysteine proteinases"/>
    <property type="match status" value="1"/>
</dbReference>
<evidence type="ECO:0000259" key="9">
    <source>
        <dbReference type="PROSITE" id="PS51935"/>
    </source>
</evidence>
<accession>A0A853KE20</accession>
<evidence type="ECO:0000313" key="11">
    <source>
        <dbReference type="Proteomes" id="UP000077421"/>
    </source>
</evidence>
<dbReference type="OrthoDB" id="9813368at2"/>
<dbReference type="Pfam" id="PF00877">
    <property type="entry name" value="NLPC_P60"/>
    <property type="match status" value="1"/>
</dbReference>
<keyword evidence="4" id="KW-0677">Repeat</keyword>
<feature type="chain" id="PRO_5038971357" description="LysM domain-containing protein" evidence="7">
    <location>
        <begin position="23"/>
        <end position="242"/>
    </location>
</feature>